<feature type="domain" description="Strictosidine synthase conserved region" evidence="6">
    <location>
        <begin position="163"/>
        <end position="249"/>
    </location>
</feature>
<dbReference type="SUPFAM" id="SSF63829">
    <property type="entry name" value="Calcium-dependent phosphotriesterase"/>
    <property type="match status" value="1"/>
</dbReference>
<evidence type="ECO:0000256" key="1">
    <source>
        <dbReference type="ARBA" id="ARBA00009191"/>
    </source>
</evidence>
<feature type="chain" id="PRO_5043416165" description="Strictosidine synthase conserved region domain-containing protein" evidence="5">
    <location>
        <begin position="21"/>
        <end position="437"/>
    </location>
</feature>
<dbReference type="PANTHER" id="PTHR10426:SF88">
    <property type="entry name" value="ADIPOCYTE PLASMA MEMBRANE-ASSOCIATED PROTEIN HEMOMUCIN-RELATED"/>
    <property type="match status" value="1"/>
</dbReference>
<feature type="non-terminal residue" evidence="7">
    <location>
        <position position="437"/>
    </location>
</feature>
<evidence type="ECO:0000259" key="6">
    <source>
        <dbReference type="Pfam" id="PF03088"/>
    </source>
</evidence>
<feature type="signal peptide" evidence="5">
    <location>
        <begin position="1"/>
        <end position="20"/>
    </location>
</feature>
<comment type="caution">
    <text evidence="7">The sequence shown here is derived from an EMBL/GenBank/DDBJ whole genome shotgun (WGS) entry which is preliminary data.</text>
</comment>
<dbReference type="Proteomes" id="UP001497623">
    <property type="component" value="Unassembled WGS sequence"/>
</dbReference>
<comment type="similarity">
    <text evidence="1">Belongs to the strictosidine synthase family.</text>
</comment>
<dbReference type="AlphaFoldDB" id="A0AAV2PTZ5"/>
<accession>A0AAV2PTZ5</accession>
<evidence type="ECO:0000256" key="3">
    <source>
        <dbReference type="ARBA" id="ARBA00023180"/>
    </source>
</evidence>
<keyword evidence="5" id="KW-0732">Signal</keyword>
<name>A0AAV2PTZ5_MEGNR</name>
<organism evidence="7 8">
    <name type="scientific">Meganyctiphanes norvegica</name>
    <name type="common">Northern krill</name>
    <name type="synonym">Thysanopoda norvegica</name>
    <dbReference type="NCBI Taxonomy" id="48144"/>
    <lineage>
        <taxon>Eukaryota</taxon>
        <taxon>Metazoa</taxon>
        <taxon>Ecdysozoa</taxon>
        <taxon>Arthropoda</taxon>
        <taxon>Crustacea</taxon>
        <taxon>Multicrustacea</taxon>
        <taxon>Malacostraca</taxon>
        <taxon>Eumalacostraca</taxon>
        <taxon>Eucarida</taxon>
        <taxon>Euphausiacea</taxon>
        <taxon>Euphausiidae</taxon>
        <taxon>Meganyctiphanes</taxon>
    </lineage>
</organism>
<feature type="region of interest" description="Disordered" evidence="4">
    <location>
        <begin position="417"/>
        <end position="437"/>
    </location>
</feature>
<reference evidence="7 8" key="1">
    <citation type="submission" date="2024-05" db="EMBL/GenBank/DDBJ databases">
        <authorList>
            <person name="Wallberg A."/>
        </authorList>
    </citation>
    <scope>NUCLEOTIDE SEQUENCE [LARGE SCALE GENOMIC DNA]</scope>
</reference>
<dbReference type="GO" id="GO:0012505">
    <property type="term" value="C:endomembrane system"/>
    <property type="evidence" value="ECO:0007669"/>
    <property type="project" value="TreeGrafter"/>
</dbReference>
<keyword evidence="8" id="KW-1185">Reference proteome</keyword>
<dbReference type="Pfam" id="PF03088">
    <property type="entry name" value="Str_synth"/>
    <property type="match status" value="1"/>
</dbReference>
<feature type="non-terminal residue" evidence="7">
    <location>
        <position position="1"/>
    </location>
</feature>
<gene>
    <name evidence="7" type="ORF">MNOR_LOCUS4689</name>
</gene>
<evidence type="ECO:0000256" key="2">
    <source>
        <dbReference type="ARBA" id="ARBA00022553"/>
    </source>
</evidence>
<sequence length="437" mass="48807">ILTLLPIIFILFVLLATLPGIPPWTTFTEFSVLPPLPLSGFLAPNNILDQADRLFEGKIVGPESIAWRKTDELFVGLDDGTIQRIYGDNFNYISKVTQMGEKCDPSYQKTCGRPLGLRFAPNGKLLVADAYLGIYYVDTDTGEKECIVSPDDVIDGKPFQYPDDVEVDEEGNIYWSDLSTITDYAATVLEVLSDPTGRLVKYNPQTKTNTVLMDKIHCANGIQLSPNHDFILLSETARSRVHRYWLKGPKMGQRDIFTDQLPGIPDNIRPRPNGGYYISLCGTKHADKPGGIEAILSYNPIFRKIICRLLACIQLFCSTMNKLMPMNSLMPYALWEKISHNIFAMLNAKILKDNVTIVVVVDETGNIIGSLQGSTGNLLAISETAHVGDNIFFGTPFMNYLGHLYVGGGKEIKRVQENRKNSESIKENKFVKNKDEL</sequence>
<dbReference type="InterPro" id="IPR018119">
    <property type="entry name" value="Strictosidine_synth_cons-reg"/>
</dbReference>
<dbReference type="Pfam" id="PF20067">
    <property type="entry name" value="SSL_N"/>
    <property type="match status" value="1"/>
</dbReference>
<dbReference type="InterPro" id="IPR011042">
    <property type="entry name" value="6-blade_b-propeller_TolB-like"/>
</dbReference>
<evidence type="ECO:0000256" key="4">
    <source>
        <dbReference type="SAM" id="MobiDB-lite"/>
    </source>
</evidence>
<evidence type="ECO:0000313" key="8">
    <source>
        <dbReference type="Proteomes" id="UP001497623"/>
    </source>
</evidence>
<protein>
    <recommendedName>
        <fullName evidence="6">Strictosidine synthase conserved region domain-containing protein</fullName>
    </recommendedName>
</protein>
<dbReference type="EMBL" id="CAXKWB010001736">
    <property type="protein sequence ID" value="CAL4065313.1"/>
    <property type="molecule type" value="Genomic_DNA"/>
</dbReference>
<proteinExistence type="inferred from homology"/>
<dbReference type="Gene3D" id="2.120.10.30">
    <property type="entry name" value="TolB, C-terminal domain"/>
    <property type="match status" value="1"/>
</dbReference>
<dbReference type="GO" id="GO:0016787">
    <property type="term" value="F:hydrolase activity"/>
    <property type="evidence" value="ECO:0007669"/>
    <property type="project" value="TreeGrafter"/>
</dbReference>
<evidence type="ECO:0000256" key="5">
    <source>
        <dbReference type="SAM" id="SignalP"/>
    </source>
</evidence>
<keyword evidence="2" id="KW-0597">Phosphoprotein</keyword>
<evidence type="ECO:0000313" key="7">
    <source>
        <dbReference type="EMBL" id="CAL4065313.1"/>
    </source>
</evidence>
<keyword evidence="3" id="KW-0325">Glycoprotein</keyword>
<dbReference type="PANTHER" id="PTHR10426">
    <property type="entry name" value="STRICTOSIDINE SYNTHASE-RELATED"/>
    <property type="match status" value="1"/>
</dbReference>